<evidence type="ECO:0000256" key="12">
    <source>
        <dbReference type="HAMAP-Rule" id="MF_01480"/>
    </source>
</evidence>
<evidence type="ECO:0000256" key="7">
    <source>
        <dbReference type="ARBA" id="ARBA00022884"/>
    </source>
</evidence>
<dbReference type="Gene3D" id="3.30.420.10">
    <property type="entry name" value="Ribonuclease H-like superfamily/Ribonuclease H"/>
    <property type="match status" value="3"/>
</dbReference>
<keyword evidence="4 12" id="KW-0255">Endonuclease</keyword>
<feature type="binding site" evidence="12">
    <location>
        <position position="11"/>
    </location>
    <ligand>
        <name>Mg(2+)</name>
        <dbReference type="ChEBI" id="CHEBI:18420"/>
        <label>2</label>
    </ligand>
</feature>
<sequence length="1097" mass="130389">MEHKKLILGLDLGISSCGWAITAQTQEGKWILEDFGVRLFQVPENSKDGTTNAEARRLKRSARRLIRRRKNRKEDLIKLFERINFLNKEDLKNYINSHSATNLVDDFNRNELYNPYYLRYIGLNNQLTKEELVWSLIHIANRRGYSNKFSFGDKLPKGLEEAIKSATLNEKYRTLSEEIIKNEKYRDPNNSKAILVRNKGGKEGKENFQYLFSRTDYINEVQKLLENQSKYYPILTEANIKNIIDIIFRQRDFEDGPGPKNEKLRKLYKEKNKQFSKNFTQLEGRCSFYRNEKVGFKSSILFDIFHVVSEISKISKYIEGDHVLAKKIIDNFLYNDQNKKGKTLLKEILKQHIDENIFDSPAYKNIEFKTNYLNLLKEVFGYYVLKDVDINNLNKNIYYELGEIIHTNITPKRKEEKIVEWLSKNNLVLSEEKLHILLKPNSSLSTTAKTSFKWMQEAVDKFLSGVPYGKFQADFNKNNEFKLTDAFEKRYKKYLTGEKEFEMFAAIIDPDLWRNPIVFRAINQTRKVIKALFEKYGYINQINIELTREMGMAFKDRKKLLDEQFRNYKEREDARKALLANGVLVNDTNILKYRLWEQQLHKSMYSGENINLSDLGNDKILQIDHIIPYSKLPDDSLNNKVLVFAKENQDKGNRIANDYVKTLGSEIYKNYRNRINYLSSQNKISSKKADYLLCETENEEYLNDFLSRNLNDTRYITRYVMNWLKSEFEIQKRLGLAIPNVLAMNGAVTSRFRRIWLRNSPWGLDQKVREITPWHHAVDAIIISNFNNFSEVQFANDIVTLMNYRKKLNDKEWDELLQELLRKWQNNSKIFIPNVEKRLLEIKNNNPKQIHYSLIDNLQDIIDQRMPLVLKTEKIKKEIKDKNNKEYIFDNFPIPKFVKVKDPDEYIIENKHLEGNIRYPFVSYKIEKKMNGKITDENPIKNKNTKKINDVYIDNKFNDKKYLLDSKGNIWNNSSYVFLCIWKDEKCRKGYNYQFIKYYEYLNSTNKYENKIKLRKWSLVRFLLNGKFCYEYYQAKKTDDKIYRNMLNTVYKSTKDDKESKNIFGVQNYYGSISKWFNNLELVQVDILGNTKIVKVS</sequence>
<reference evidence="14 15" key="1">
    <citation type="journal article" date="2015" name="Genome Biol. Evol.">
        <title>Found and Lost: The Fates of Horizontally Acquired Genes in Arthropod-Symbiotic Spiroplasma.</title>
        <authorList>
            <person name="Lo W.S."/>
            <person name="Gasparich G.E."/>
            <person name="Kuo C.H."/>
        </authorList>
    </citation>
    <scope>NUCLEOTIDE SEQUENCE [LARGE SCALE GENOMIC DNA]</scope>
    <source>
        <strain evidence="15">TDA-040725-5</strain>
    </source>
</reference>
<dbReference type="GO" id="GO:0051607">
    <property type="term" value="P:defense response to virus"/>
    <property type="evidence" value="ECO:0007669"/>
    <property type="project" value="UniProtKB-UniRule"/>
</dbReference>
<keyword evidence="2 12" id="KW-0540">Nuclease</keyword>
<evidence type="ECO:0000256" key="9">
    <source>
        <dbReference type="ARBA" id="ARBA00023125"/>
    </source>
</evidence>
<dbReference type="EC" id="3.1.-.-" evidence="12"/>
<dbReference type="GO" id="GO:0046872">
    <property type="term" value="F:metal ion binding"/>
    <property type="evidence" value="ECO:0007669"/>
    <property type="project" value="UniProtKB-UniRule"/>
</dbReference>
<feature type="active site" description="For RuvC-like nuclease domain" evidence="12">
    <location>
        <position position="11"/>
    </location>
</feature>
<evidence type="ECO:0000256" key="6">
    <source>
        <dbReference type="ARBA" id="ARBA00022842"/>
    </source>
</evidence>
<evidence type="ECO:0000256" key="3">
    <source>
        <dbReference type="ARBA" id="ARBA00022723"/>
    </source>
</evidence>
<evidence type="ECO:0000256" key="11">
    <source>
        <dbReference type="ARBA" id="ARBA00046380"/>
    </source>
</evidence>
<evidence type="ECO:0000313" key="14">
    <source>
        <dbReference type="EMBL" id="AKM53731.1"/>
    </source>
</evidence>
<feature type="binding site" evidence="12">
    <location>
        <position position="776"/>
    </location>
    <ligand>
        <name>Mg(2+)</name>
        <dbReference type="ChEBI" id="CHEBI:18420"/>
        <label>2</label>
    </ligand>
</feature>
<keyword evidence="9 12" id="KW-0238">DNA-binding</keyword>
<dbReference type="GO" id="GO:0004519">
    <property type="term" value="F:endonuclease activity"/>
    <property type="evidence" value="ECO:0007669"/>
    <property type="project" value="UniProtKB-UniRule"/>
</dbReference>
<evidence type="ECO:0000256" key="5">
    <source>
        <dbReference type="ARBA" id="ARBA00022801"/>
    </source>
</evidence>
<dbReference type="EMBL" id="CP011856">
    <property type="protein sequence ID" value="AKM53731.1"/>
    <property type="molecule type" value="Genomic_DNA"/>
</dbReference>
<dbReference type="Pfam" id="PF18541">
    <property type="entry name" value="RuvC_III"/>
    <property type="match status" value="1"/>
</dbReference>
<dbReference type="Proteomes" id="UP000035661">
    <property type="component" value="Chromosome"/>
</dbReference>
<dbReference type="RefSeq" id="WP_047791007.1">
    <property type="nucleotide sequence ID" value="NZ_CP011856.1"/>
</dbReference>
<protein>
    <recommendedName>
        <fullName evidence="12">CRISPR-associated endonuclease Cas9</fullName>
        <ecNumber evidence="12">3.1.-.-</ecNumber>
    </recommendedName>
</protein>
<feature type="binding site" evidence="12">
    <location>
        <position position="549"/>
    </location>
    <ligand>
        <name>Mg(2+)</name>
        <dbReference type="ChEBI" id="CHEBI:18420"/>
        <label>1</label>
    </ligand>
</feature>
<dbReference type="HAMAP" id="MF_01480">
    <property type="entry name" value="Cas9"/>
    <property type="match status" value="1"/>
</dbReference>
<evidence type="ECO:0000259" key="13">
    <source>
        <dbReference type="PROSITE" id="PS51749"/>
    </source>
</evidence>
<evidence type="ECO:0000256" key="1">
    <source>
        <dbReference type="ARBA" id="ARBA00001946"/>
    </source>
</evidence>
<keyword evidence="6 12" id="KW-0460">Magnesium</keyword>
<keyword evidence="7 12" id="KW-0694">RNA-binding</keyword>
<comment type="subunit">
    <text evidence="11 12">Monomer. Binds crRNA and tracrRNA.</text>
</comment>
<evidence type="ECO:0000313" key="15">
    <source>
        <dbReference type="Proteomes" id="UP000035661"/>
    </source>
</evidence>
<dbReference type="AlphaFoldDB" id="A0A0H3XIZ0"/>
<reference evidence="15" key="2">
    <citation type="submission" date="2015-06" db="EMBL/GenBank/DDBJ databases">
        <title>Complete genome sequence of Spiroplasma eriocheiris TDA-040725-5 (DSM 21848).</title>
        <authorList>
            <person name="Lo W.-S."/>
            <person name="Kuo C.-H."/>
        </authorList>
    </citation>
    <scope>NUCLEOTIDE SEQUENCE [LARGE SCALE GENOMIC DNA]</scope>
    <source>
        <strain evidence="15">TDA-040725-5</strain>
    </source>
</reference>
<dbReference type="PROSITE" id="PS51749">
    <property type="entry name" value="HNH_CAS9"/>
    <property type="match status" value="1"/>
</dbReference>
<comment type="cofactor">
    <cofactor evidence="1 12">
        <name>Mg(2+)</name>
        <dbReference type="ChEBI" id="CHEBI:18420"/>
    </cofactor>
</comment>
<dbReference type="PATRIC" id="fig|743698.3.peg.136"/>
<dbReference type="GO" id="GO:0016787">
    <property type="term" value="F:hydrolase activity"/>
    <property type="evidence" value="ECO:0007669"/>
    <property type="project" value="UniProtKB-KW"/>
</dbReference>
<comment type="domain">
    <text evidence="12">Has 2 endonuclease domains. The discontinuous RuvC-like domain cleaves the target DNA noncomplementary to crRNA while the HNH nuclease domain cleaves the target DNA complementary to crRNA.</text>
</comment>
<feature type="domain" description="HNH Cas9-type" evidence="13">
    <location>
        <begin position="553"/>
        <end position="710"/>
    </location>
</feature>
<feature type="binding site" evidence="12">
    <location>
        <position position="545"/>
    </location>
    <ligand>
        <name>Mg(2+)</name>
        <dbReference type="ChEBI" id="CHEBI:18420"/>
        <label>1</label>
    </ligand>
</feature>
<dbReference type="InterPro" id="IPR033114">
    <property type="entry name" value="HNH_CAS9"/>
</dbReference>
<keyword evidence="10" id="KW-0464">Manganese</keyword>
<evidence type="ECO:0000256" key="10">
    <source>
        <dbReference type="ARBA" id="ARBA00023211"/>
    </source>
</evidence>
<comment type="function">
    <text evidence="12">CRISPR (clustered regularly interspaced short palindromic repeat) is an adaptive immune system that provides protection against mobile genetic elements (viruses, transposable elements and conjugative plasmids). CRISPR clusters contain spacers, sequences complementary to antecedent mobile elements, and target invading nucleic acids. CRISPR clusters are transcribed and processed into CRISPR RNA (crRNA). In type II CRISPR systems correct processing of pre-crRNA requires a trans-encoded small RNA (tracrRNA), endogenous ribonuclease 3 (rnc) and this protein. The tracrRNA serves as a guide for ribonuclease 3-aided processing of pre-crRNA. Subsequently Cas9/crRNA/tracrRNA endonucleolytically cleaves linear or circular dsDNA target complementary to the spacer; Cas9 is inactive in the absence of the 2 guide RNAs (gRNA). Cas9 recognizes the protospacer adjacent motif (PAM) in the CRISPR repeat sequences to help distinguish self versus nonself, as targets within the bacterial CRISPR locus do not have PAMs. PAM recognition is also required for catalytic activity.</text>
</comment>
<dbReference type="InterPro" id="IPR036397">
    <property type="entry name" value="RNaseH_sf"/>
</dbReference>
<feature type="binding site" evidence="12">
    <location>
        <position position="11"/>
    </location>
    <ligand>
        <name>Mg(2+)</name>
        <dbReference type="ChEBI" id="CHEBI:18420"/>
        <label>1</label>
    </ligand>
</feature>
<keyword evidence="5 12" id="KW-0378">Hydrolase</keyword>
<proteinExistence type="inferred from homology"/>
<gene>
    <name evidence="12 14" type="primary">cas9</name>
    <name evidence="14" type="ORF">SERIO_v1c01340</name>
</gene>
<name>A0A0H3XIZ0_9MOLU</name>
<evidence type="ECO:0000256" key="4">
    <source>
        <dbReference type="ARBA" id="ARBA00022759"/>
    </source>
</evidence>
<dbReference type="InterPro" id="IPR003615">
    <property type="entry name" value="HNH_nuc"/>
</dbReference>
<dbReference type="GO" id="GO:0003677">
    <property type="term" value="F:DNA binding"/>
    <property type="evidence" value="ECO:0007669"/>
    <property type="project" value="UniProtKB-UniRule"/>
</dbReference>
<evidence type="ECO:0000256" key="2">
    <source>
        <dbReference type="ARBA" id="ARBA00022722"/>
    </source>
</evidence>
<feature type="binding site" evidence="12">
    <location>
        <position position="549"/>
    </location>
    <ligand>
        <name>Mg(2+)</name>
        <dbReference type="ChEBI" id="CHEBI:18420"/>
        <label>2</label>
    </ligand>
</feature>
<dbReference type="InterPro" id="IPR028629">
    <property type="entry name" value="Cas9"/>
</dbReference>
<comment type="similarity">
    <text evidence="12">Belongs to the CRISPR-associated Cas9 family.</text>
</comment>
<keyword evidence="3 12" id="KW-0479">Metal-binding</keyword>
<organism evidence="14 15">
    <name type="scientific">Spiroplasma eriocheiris</name>
    <dbReference type="NCBI Taxonomy" id="315358"/>
    <lineage>
        <taxon>Bacteria</taxon>
        <taxon>Bacillati</taxon>
        <taxon>Mycoplasmatota</taxon>
        <taxon>Mollicutes</taxon>
        <taxon>Entomoplasmatales</taxon>
        <taxon>Spiroplasmataceae</taxon>
        <taxon>Spiroplasma</taxon>
    </lineage>
</organism>
<dbReference type="GO" id="GO:0043571">
    <property type="term" value="P:maintenance of CRISPR repeat elements"/>
    <property type="evidence" value="ECO:0007669"/>
    <property type="project" value="UniProtKB-UniRule"/>
</dbReference>
<dbReference type="GO" id="GO:0003723">
    <property type="term" value="F:RNA binding"/>
    <property type="evidence" value="ECO:0007669"/>
    <property type="project" value="UniProtKB-UniRule"/>
</dbReference>
<dbReference type="STRING" id="315358.SERIO_v1c01340"/>
<dbReference type="Pfam" id="PF13395">
    <property type="entry name" value="HNH_4"/>
    <property type="match status" value="1"/>
</dbReference>
<keyword evidence="8 12" id="KW-0051">Antiviral defense</keyword>
<dbReference type="InterPro" id="IPR041383">
    <property type="entry name" value="RuvC_III"/>
</dbReference>
<dbReference type="KEGG" id="seri:SERIO_v1c01340"/>
<feature type="active site" description="Proton acceptor for HNH nuclease domain" evidence="12">
    <location>
        <position position="625"/>
    </location>
</feature>
<accession>A0A0H3XIZ0</accession>
<evidence type="ECO:0000256" key="8">
    <source>
        <dbReference type="ARBA" id="ARBA00023118"/>
    </source>
</evidence>
<dbReference type="NCBIfam" id="TIGR01865">
    <property type="entry name" value="cas_Csn1"/>
    <property type="match status" value="1"/>
</dbReference>
<keyword evidence="15" id="KW-1185">Reference proteome</keyword>